<organism evidence="1 2">
    <name type="scientific">Lithospermum erythrorhizon</name>
    <name type="common">Purple gromwell</name>
    <name type="synonym">Lithospermum officinale var. erythrorhizon</name>
    <dbReference type="NCBI Taxonomy" id="34254"/>
    <lineage>
        <taxon>Eukaryota</taxon>
        <taxon>Viridiplantae</taxon>
        <taxon>Streptophyta</taxon>
        <taxon>Embryophyta</taxon>
        <taxon>Tracheophyta</taxon>
        <taxon>Spermatophyta</taxon>
        <taxon>Magnoliopsida</taxon>
        <taxon>eudicotyledons</taxon>
        <taxon>Gunneridae</taxon>
        <taxon>Pentapetalae</taxon>
        <taxon>asterids</taxon>
        <taxon>lamiids</taxon>
        <taxon>Boraginales</taxon>
        <taxon>Boraginaceae</taxon>
        <taxon>Boraginoideae</taxon>
        <taxon>Lithospermeae</taxon>
        <taxon>Lithospermum</taxon>
    </lineage>
</organism>
<dbReference type="Proteomes" id="UP001454036">
    <property type="component" value="Unassembled WGS sequence"/>
</dbReference>
<proteinExistence type="predicted"/>
<evidence type="ECO:0000313" key="1">
    <source>
        <dbReference type="EMBL" id="GAA0158440.1"/>
    </source>
</evidence>
<name>A0AAV3Q3F3_LITER</name>
<dbReference type="AlphaFoldDB" id="A0AAV3Q3F3"/>
<accession>A0AAV3Q3F3</accession>
<protein>
    <submittedName>
        <fullName evidence="1">Uncharacterized protein</fullName>
    </submittedName>
</protein>
<reference evidence="1 2" key="1">
    <citation type="submission" date="2024-01" db="EMBL/GenBank/DDBJ databases">
        <title>The complete chloroplast genome sequence of Lithospermum erythrorhizon: insights into the phylogenetic relationship among Boraginaceae species and the maternal lineages of purple gromwells.</title>
        <authorList>
            <person name="Okada T."/>
            <person name="Watanabe K."/>
        </authorList>
    </citation>
    <scope>NUCLEOTIDE SEQUENCE [LARGE SCALE GENOMIC DNA]</scope>
</reference>
<comment type="caution">
    <text evidence="1">The sequence shown here is derived from an EMBL/GenBank/DDBJ whole genome shotgun (WGS) entry which is preliminary data.</text>
</comment>
<evidence type="ECO:0000313" key="2">
    <source>
        <dbReference type="Proteomes" id="UP001454036"/>
    </source>
</evidence>
<keyword evidence="2" id="KW-1185">Reference proteome</keyword>
<dbReference type="EMBL" id="BAABME010019818">
    <property type="protein sequence ID" value="GAA0158440.1"/>
    <property type="molecule type" value="Genomic_DNA"/>
</dbReference>
<sequence length="120" mass="13978">MARTKCTTKLRLSPPLKRSRSAGGVKIATPRIVFRLPLNGILYLYRDRRGPKVGQPMMSFCLSSIRRLRAQWPWLIANWPFTITPRNWMDLQKAEKKRDAALQVARSARGEMDDLRQAYY</sequence>
<gene>
    <name evidence="1" type="ORF">LIER_38653</name>
</gene>